<dbReference type="GeneID" id="14869335"/>
<evidence type="ECO:0000313" key="1">
    <source>
        <dbReference type="EMBL" id="EGG16814.1"/>
    </source>
</evidence>
<gene>
    <name evidence="1" type="ORF">DFA_07792</name>
</gene>
<dbReference type="KEGG" id="dfa:DFA_07792"/>
<dbReference type="EMBL" id="GL883021">
    <property type="protein sequence ID" value="EGG16814.1"/>
    <property type="molecule type" value="Genomic_DNA"/>
</dbReference>
<dbReference type="AlphaFoldDB" id="F4Q3E5"/>
<accession>F4Q3E5</accession>
<organism evidence="1 2">
    <name type="scientific">Cavenderia fasciculata</name>
    <name type="common">Slime mold</name>
    <name type="synonym">Dictyostelium fasciculatum</name>
    <dbReference type="NCBI Taxonomy" id="261658"/>
    <lineage>
        <taxon>Eukaryota</taxon>
        <taxon>Amoebozoa</taxon>
        <taxon>Evosea</taxon>
        <taxon>Eumycetozoa</taxon>
        <taxon>Dictyostelia</taxon>
        <taxon>Acytosteliales</taxon>
        <taxon>Cavenderiaceae</taxon>
        <taxon>Cavenderia</taxon>
    </lineage>
</organism>
<evidence type="ECO:0000313" key="2">
    <source>
        <dbReference type="Proteomes" id="UP000007797"/>
    </source>
</evidence>
<sequence>MSSEMTNSSILTSDLASHNIDTAELVFQAFGKSWDSFFKFNNDHLIPFSRPSSIGNNLFKLVAEKSTLSNNCILEIIVSTGNFKLFDYFLNLTKRESLLVFGLDQQEPKRILTTPKSIPILTFVATNQVERLESFISRLKPLPKAMVIASVCIKYGKLDIINRICPKDVMNNSIDELFNVSLGSSQLPMLCLLLENLASQPTSFLHLIGMAGIGKACSFGRGEMVRYLVKIQDDKGWDSKPADDHSIWNNIKFIALDKQHINILVALQSKLPKSLIDAFKISNLPLLRGFISTITKKK</sequence>
<keyword evidence="2" id="KW-1185">Reference proteome</keyword>
<reference evidence="2" key="1">
    <citation type="journal article" date="2011" name="Genome Res.">
        <title>Phylogeny-wide analysis of social amoeba genomes highlights ancient origins for complex intercellular communication.</title>
        <authorList>
            <person name="Heidel A.J."/>
            <person name="Lawal H.M."/>
            <person name="Felder M."/>
            <person name="Schilde C."/>
            <person name="Helps N.R."/>
            <person name="Tunggal B."/>
            <person name="Rivero F."/>
            <person name="John U."/>
            <person name="Schleicher M."/>
            <person name="Eichinger L."/>
            <person name="Platzer M."/>
            <person name="Noegel A.A."/>
            <person name="Schaap P."/>
            <person name="Gloeckner G."/>
        </authorList>
    </citation>
    <scope>NUCLEOTIDE SEQUENCE [LARGE SCALE GENOMIC DNA]</scope>
    <source>
        <strain evidence="2">SH3</strain>
    </source>
</reference>
<protein>
    <submittedName>
        <fullName evidence="1">Uncharacterized protein</fullName>
    </submittedName>
</protein>
<dbReference type="Proteomes" id="UP000007797">
    <property type="component" value="Unassembled WGS sequence"/>
</dbReference>
<dbReference type="RefSeq" id="XP_004355288.1">
    <property type="nucleotide sequence ID" value="XM_004355236.1"/>
</dbReference>
<name>F4Q3E5_CACFS</name>
<proteinExistence type="predicted"/>